<name>A0ABM7MNI6_9BURK</name>
<organism evidence="1 2">
    <name type="scientific">Rhodoferax lithotrophicus</name>
    <dbReference type="NCBI Taxonomy" id="2798804"/>
    <lineage>
        <taxon>Bacteria</taxon>
        <taxon>Pseudomonadati</taxon>
        <taxon>Pseudomonadota</taxon>
        <taxon>Betaproteobacteria</taxon>
        <taxon>Burkholderiales</taxon>
        <taxon>Comamonadaceae</taxon>
        <taxon>Rhodoferax</taxon>
    </lineage>
</organism>
<gene>
    <name evidence="1" type="ORF">MIZ03_2755</name>
</gene>
<reference evidence="1 2" key="1">
    <citation type="journal article" date="2021" name="Microbiol. Spectr.">
        <title>A Single Bacterium Capable of Oxidation and Reduction of Iron at Circumneutral pH.</title>
        <authorList>
            <person name="Kato S."/>
            <person name="Ohkuma M."/>
        </authorList>
    </citation>
    <scope>NUCLEOTIDE SEQUENCE [LARGE SCALE GENOMIC DNA]</scope>
    <source>
        <strain evidence="1 2">MIZ03</strain>
    </source>
</reference>
<sequence length="279" mass="30779">MKLTVLGMPSRDAIAFDMFMQKSMTGWTWEHMLATHADQRINADILVVDMAAHGWAQGNDANLAQLRQLVGQNFAVLLVSAQDHTWAKLMAALPMPQWIWLGKPYGAHRMREVLAQFAAHAQNTPHSTTSLRNKSAVPVKTVGADVHPTRQLKHAGSPSAPTLSPDILAAQLALAPLERYTLLRQMLNGIQTRIPFEMRFTVQNSLIVNPEEAWVATNTPLPVIARVCDSSALAAAVSVRALEASEAEERAHRLGMAFKDMYTFLHEISAGLRMSKTDN</sequence>
<dbReference type="RefSeq" id="WP_223903872.1">
    <property type="nucleotide sequence ID" value="NZ_AP024238.1"/>
</dbReference>
<keyword evidence="2" id="KW-1185">Reference proteome</keyword>
<dbReference type="EMBL" id="AP024238">
    <property type="protein sequence ID" value="BCO27864.1"/>
    <property type="molecule type" value="Genomic_DNA"/>
</dbReference>
<accession>A0ABM7MNI6</accession>
<evidence type="ECO:0008006" key="3">
    <source>
        <dbReference type="Google" id="ProtNLM"/>
    </source>
</evidence>
<protein>
    <recommendedName>
        <fullName evidence="3">Response regulatory domain-containing protein</fullName>
    </recommendedName>
</protein>
<dbReference type="Proteomes" id="UP000824366">
    <property type="component" value="Chromosome"/>
</dbReference>
<evidence type="ECO:0000313" key="1">
    <source>
        <dbReference type="EMBL" id="BCO27864.1"/>
    </source>
</evidence>
<proteinExistence type="predicted"/>
<evidence type="ECO:0000313" key="2">
    <source>
        <dbReference type="Proteomes" id="UP000824366"/>
    </source>
</evidence>